<proteinExistence type="predicted"/>
<evidence type="ECO:0000256" key="5">
    <source>
        <dbReference type="SAM" id="MobiDB-lite"/>
    </source>
</evidence>
<accession>A0A8H5XJN8</accession>
<gene>
    <name evidence="7" type="ORF">FGLOB1_14132</name>
</gene>
<evidence type="ECO:0000256" key="2">
    <source>
        <dbReference type="ARBA" id="ARBA00023125"/>
    </source>
</evidence>
<evidence type="ECO:0000259" key="6">
    <source>
        <dbReference type="SMART" id="SM00906"/>
    </source>
</evidence>
<dbReference type="GO" id="GO:0008270">
    <property type="term" value="F:zinc ion binding"/>
    <property type="evidence" value="ECO:0007669"/>
    <property type="project" value="InterPro"/>
</dbReference>
<dbReference type="GO" id="GO:0000978">
    <property type="term" value="F:RNA polymerase II cis-regulatory region sequence-specific DNA binding"/>
    <property type="evidence" value="ECO:0007669"/>
    <property type="project" value="TreeGrafter"/>
</dbReference>
<evidence type="ECO:0000256" key="3">
    <source>
        <dbReference type="ARBA" id="ARBA00023163"/>
    </source>
</evidence>
<keyword evidence="4" id="KW-0539">Nucleus</keyword>
<dbReference type="GO" id="GO:0000435">
    <property type="term" value="P:positive regulation of transcription from RNA polymerase II promoter by galactose"/>
    <property type="evidence" value="ECO:0007669"/>
    <property type="project" value="TreeGrafter"/>
</dbReference>
<protein>
    <submittedName>
        <fullName evidence="7">C6 transcription factor</fullName>
    </submittedName>
</protein>
<reference evidence="7 8" key="1">
    <citation type="submission" date="2020-05" db="EMBL/GenBank/DDBJ databases">
        <title>Identification and distribution of gene clusters putatively required for synthesis of sphingolipid metabolism inhibitors in phylogenetically diverse species of the filamentous fungus Fusarium.</title>
        <authorList>
            <person name="Kim H.-S."/>
            <person name="Busman M."/>
            <person name="Brown D.W."/>
            <person name="Divon H."/>
            <person name="Uhlig S."/>
            <person name="Proctor R.H."/>
        </authorList>
    </citation>
    <scope>NUCLEOTIDE SEQUENCE [LARGE SCALE GENOMIC DNA]</scope>
    <source>
        <strain evidence="7 8">NRRL 26131</strain>
    </source>
</reference>
<dbReference type="EMBL" id="JAAQPF010001000">
    <property type="protein sequence ID" value="KAF5694893.1"/>
    <property type="molecule type" value="Genomic_DNA"/>
</dbReference>
<feature type="compositionally biased region" description="Basic and acidic residues" evidence="5">
    <location>
        <begin position="72"/>
        <end position="81"/>
    </location>
</feature>
<evidence type="ECO:0000256" key="4">
    <source>
        <dbReference type="ARBA" id="ARBA00023242"/>
    </source>
</evidence>
<feature type="region of interest" description="Disordered" evidence="5">
    <location>
        <begin position="1"/>
        <end position="162"/>
    </location>
</feature>
<dbReference type="CDD" id="cd12148">
    <property type="entry name" value="fungal_TF_MHR"/>
    <property type="match status" value="1"/>
</dbReference>
<evidence type="ECO:0000256" key="1">
    <source>
        <dbReference type="ARBA" id="ARBA00023015"/>
    </source>
</evidence>
<evidence type="ECO:0000313" key="7">
    <source>
        <dbReference type="EMBL" id="KAF5694893.1"/>
    </source>
</evidence>
<keyword evidence="3" id="KW-0804">Transcription</keyword>
<keyword evidence="1" id="KW-0805">Transcription regulation</keyword>
<evidence type="ECO:0000313" key="8">
    <source>
        <dbReference type="Proteomes" id="UP000532311"/>
    </source>
</evidence>
<dbReference type="Proteomes" id="UP000532311">
    <property type="component" value="Unassembled WGS sequence"/>
</dbReference>
<dbReference type="SMART" id="SM00906">
    <property type="entry name" value="Fungal_trans"/>
    <property type="match status" value="1"/>
</dbReference>
<dbReference type="GO" id="GO:0005634">
    <property type="term" value="C:nucleus"/>
    <property type="evidence" value="ECO:0007669"/>
    <property type="project" value="TreeGrafter"/>
</dbReference>
<dbReference type="PANTHER" id="PTHR47424:SF3">
    <property type="entry name" value="REGULATORY PROTEIN GAL4"/>
    <property type="match status" value="1"/>
</dbReference>
<dbReference type="PANTHER" id="PTHR47424">
    <property type="entry name" value="REGULATORY PROTEIN GAL4"/>
    <property type="match status" value="1"/>
</dbReference>
<feature type="compositionally biased region" description="Polar residues" evidence="5">
    <location>
        <begin position="82"/>
        <end position="95"/>
    </location>
</feature>
<keyword evidence="8" id="KW-1185">Reference proteome</keyword>
<name>A0A8H5XJN8_9HYPO</name>
<dbReference type="AlphaFoldDB" id="A0A8H5XJN8"/>
<dbReference type="GO" id="GO:0006351">
    <property type="term" value="P:DNA-templated transcription"/>
    <property type="evidence" value="ECO:0007669"/>
    <property type="project" value="InterPro"/>
</dbReference>
<feature type="domain" description="Xylanolytic transcriptional activator regulatory" evidence="6">
    <location>
        <begin position="363"/>
        <end position="434"/>
    </location>
</feature>
<keyword evidence="2" id="KW-0238">DNA-binding</keyword>
<feature type="compositionally biased region" description="Polar residues" evidence="5">
    <location>
        <begin position="19"/>
        <end position="39"/>
    </location>
</feature>
<organism evidence="7 8">
    <name type="scientific">Fusarium globosum</name>
    <dbReference type="NCBI Taxonomy" id="78864"/>
    <lineage>
        <taxon>Eukaryota</taxon>
        <taxon>Fungi</taxon>
        <taxon>Dikarya</taxon>
        <taxon>Ascomycota</taxon>
        <taxon>Pezizomycotina</taxon>
        <taxon>Sordariomycetes</taxon>
        <taxon>Hypocreomycetidae</taxon>
        <taxon>Hypocreales</taxon>
        <taxon>Nectriaceae</taxon>
        <taxon>Fusarium</taxon>
        <taxon>Fusarium fujikuroi species complex</taxon>
    </lineage>
</organism>
<dbReference type="Pfam" id="PF04082">
    <property type="entry name" value="Fungal_trans"/>
    <property type="match status" value="1"/>
</dbReference>
<dbReference type="InterPro" id="IPR051127">
    <property type="entry name" value="Fungal_SecMet_Regulators"/>
</dbReference>
<sequence>MVTTLQAPPDPVYPEVGYSGSSPDSTLRFNEKQSATASSRYVDRVAEGVVNSPVRISSPPTRKRRGTFLEKTLLDLQDKTQSRPTTGDSNLASDSGTHHLIQELPSRISTTYNHPTSSSSGDRQVSRTLRCSDPPSPATGTGEPNSSRSERYESSSASEDGLVHARSTFDSSSTDHFMDKVRRVSMVAHRLASPPLDDRSLSGISGYFRDNLEEQLTKKPSILSQVDGYGKSAISPNTMQAVLTAYWERVHVLHPILHRPTWRGKQQAEAFVRGSAPALDPFGDSIMATTMANLVFALGALYSPGYTPVQALNVSETFFLSAKEALTLDVLEAPSLELAQNLLLMTHYAVERCHHKRGHLHASLLYLSLTIRVCTALGLHEDSGANQGSLARELSRRIWWECIYTDITLSTHYGQRLLLPHPNHVPLPLTIEDEFIFDDRVEGQPSDGTTGMTFFVKAMDLIQIVRDIKGELYSHREDTQRSYQAVHDTGDYRVLRSLESRLLSWHSSLPPELVYTTTPTSRSRYTVQAICLYLRYHYASMLIYRPALSSLLELEPLTNAARGSQSPVQNRLGITRGWQQTLLVQHARSCVAVAVDFIYKIHGLVTSKEEFSIFHGHTWTLFLWDFYSMISVLIATKCCRQDLYPRDEFREAWKQVTNILRRYRTSSDLVEIPFRFLEHTGRRYFESPAAENESAWGSTSTQEEAQAQASSSFTKCGSGAFGSIPHMEGESSAAAMQSESALESMLSPTSWEPPWITRMDDRTFELLADPWEAWDLQWLDGFPDLDMLNSS</sequence>
<dbReference type="InterPro" id="IPR007219">
    <property type="entry name" value="XnlR_reg_dom"/>
</dbReference>
<feature type="compositionally biased region" description="Polar residues" evidence="5">
    <location>
        <begin position="107"/>
        <end position="129"/>
    </location>
</feature>
<comment type="caution">
    <text evidence="7">The sequence shown here is derived from an EMBL/GenBank/DDBJ whole genome shotgun (WGS) entry which is preliminary data.</text>
</comment>
<dbReference type="GO" id="GO:0000981">
    <property type="term" value="F:DNA-binding transcription factor activity, RNA polymerase II-specific"/>
    <property type="evidence" value="ECO:0007669"/>
    <property type="project" value="TreeGrafter"/>
</dbReference>